<dbReference type="InterPro" id="IPR002182">
    <property type="entry name" value="NB-ARC"/>
</dbReference>
<dbReference type="PANTHER" id="PTHR36766">
    <property type="entry name" value="PLANT BROAD-SPECTRUM MILDEW RESISTANCE PROTEIN RPW8"/>
    <property type="match status" value="1"/>
</dbReference>
<evidence type="ECO:0000256" key="3">
    <source>
        <dbReference type="ARBA" id="ARBA00022737"/>
    </source>
</evidence>
<dbReference type="GO" id="GO:0043531">
    <property type="term" value="F:ADP binding"/>
    <property type="evidence" value="ECO:0007669"/>
    <property type="project" value="InterPro"/>
</dbReference>
<evidence type="ECO:0000256" key="6">
    <source>
        <dbReference type="ARBA" id="ARBA00022840"/>
    </source>
</evidence>
<dbReference type="PANTHER" id="PTHR36766:SF74">
    <property type="entry name" value="NB-ARC DOMAIN-CONTAINING PROTEIN"/>
    <property type="match status" value="1"/>
</dbReference>
<proteinExistence type="inferred from homology"/>
<keyword evidence="4" id="KW-0547">Nucleotide-binding</keyword>
<keyword evidence="5" id="KW-0611">Plant defense</keyword>
<dbReference type="Proteomes" id="UP000324705">
    <property type="component" value="Chromosome 5B"/>
</dbReference>
<reference evidence="9 10" key="1">
    <citation type="submission" date="2017-09" db="EMBL/GenBank/DDBJ databases">
        <authorList>
            <consortium name="International Durum Wheat Genome Sequencing Consortium (IDWGSC)"/>
            <person name="Milanesi L."/>
        </authorList>
    </citation>
    <scope>NUCLEOTIDE SEQUENCE [LARGE SCALE GENOMIC DNA]</scope>
    <source>
        <strain evidence="10">cv. Svevo</strain>
    </source>
</reference>
<dbReference type="Pfam" id="PF18052">
    <property type="entry name" value="Rx_N"/>
    <property type="match status" value="1"/>
</dbReference>
<dbReference type="SUPFAM" id="SSF52540">
    <property type="entry name" value="P-loop containing nucleoside triphosphate hydrolases"/>
    <property type="match status" value="1"/>
</dbReference>
<evidence type="ECO:0000256" key="5">
    <source>
        <dbReference type="ARBA" id="ARBA00022821"/>
    </source>
</evidence>
<sequence>MVMSGLGCAIAVAVAKQIVSKLFVAGEYAAAEVTLQWRYREQVLEMGEKMNDIEAVLGDADERSRRGGEAGGVFQRWLMKFKRVAYDVEDVLDELDADGLISNTQSKVNLWFSRHKQLLQRITTPHKMKKVVKKIDEIKKEGSRDLKLVPHSARGQVSRNNETFAANWNGDGTKTGMVGRGVEKEKIINLLLPSEEANQQDIPIIPVVGLGGVGKTTLVESVLADKRVTVFDASVWVHVSKEFDLQKIGSTILKRMMNSNIDLDNCNLQFLYDNLSKELATRRYLIVLDDLWEEDGDKLESLKRMLQHGLKGSRIIVTTRSRSVVQKLRTGSLANKRKICSVPDSDILELGVLEPGECWELMK</sequence>
<keyword evidence="3" id="KW-0677">Repeat</keyword>
<protein>
    <submittedName>
        <fullName evidence="9">Uncharacterized protein</fullName>
    </submittedName>
</protein>
<dbReference type="OMA" id="HICNDSK"/>
<comment type="similarity">
    <text evidence="1">Belongs to the disease resistance NB-LRR family.</text>
</comment>
<dbReference type="GO" id="GO:0005524">
    <property type="term" value="F:ATP binding"/>
    <property type="evidence" value="ECO:0007669"/>
    <property type="project" value="UniProtKB-KW"/>
</dbReference>
<gene>
    <name evidence="9" type="ORF">TRITD_5Bv1G252740</name>
</gene>
<organism evidence="9 10">
    <name type="scientific">Triticum turgidum subsp. durum</name>
    <name type="common">Durum wheat</name>
    <name type="synonym">Triticum durum</name>
    <dbReference type="NCBI Taxonomy" id="4567"/>
    <lineage>
        <taxon>Eukaryota</taxon>
        <taxon>Viridiplantae</taxon>
        <taxon>Streptophyta</taxon>
        <taxon>Embryophyta</taxon>
        <taxon>Tracheophyta</taxon>
        <taxon>Spermatophyta</taxon>
        <taxon>Magnoliopsida</taxon>
        <taxon>Liliopsida</taxon>
        <taxon>Poales</taxon>
        <taxon>Poaceae</taxon>
        <taxon>BOP clade</taxon>
        <taxon>Pooideae</taxon>
        <taxon>Triticodae</taxon>
        <taxon>Triticeae</taxon>
        <taxon>Triticinae</taxon>
        <taxon>Triticum</taxon>
    </lineage>
</organism>
<evidence type="ECO:0000313" key="9">
    <source>
        <dbReference type="EMBL" id="VAI40813.1"/>
    </source>
</evidence>
<keyword evidence="10" id="KW-1185">Reference proteome</keyword>
<name>A0A9R0XPV9_TRITD</name>
<dbReference type="Gene3D" id="1.20.5.4130">
    <property type="match status" value="1"/>
</dbReference>
<dbReference type="GO" id="GO:0006952">
    <property type="term" value="P:defense response"/>
    <property type="evidence" value="ECO:0007669"/>
    <property type="project" value="UniProtKB-KW"/>
</dbReference>
<evidence type="ECO:0000313" key="10">
    <source>
        <dbReference type="Proteomes" id="UP000324705"/>
    </source>
</evidence>
<dbReference type="PRINTS" id="PR00364">
    <property type="entry name" value="DISEASERSIST"/>
</dbReference>
<dbReference type="InterPro" id="IPR041118">
    <property type="entry name" value="Rx_N"/>
</dbReference>
<dbReference type="Pfam" id="PF00931">
    <property type="entry name" value="NB-ARC"/>
    <property type="match status" value="1"/>
</dbReference>
<evidence type="ECO:0000259" key="8">
    <source>
        <dbReference type="Pfam" id="PF18052"/>
    </source>
</evidence>
<dbReference type="AlphaFoldDB" id="A0A9R0XPV9"/>
<dbReference type="Gramene" id="TRITD5Bv1G252740.1">
    <property type="protein sequence ID" value="TRITD5Bv1G252740.1"/>
    <property type="gene ID" value="TRITD5Bv1G252740"/>
</dbReference>
<feature type="domain" description="Disease resistance N-terminal" evidence="8">
    <location>
        <begin position="26"/>
        <end position="103"/>
    </location>
</feature>
<dbReference type="EMBL" id="LT934120">
    <property type="protein sequence ID" value="VAI40813.1"/>
    <property type="molecule type" value="Genomic_DNA"/>
</dbReference>
<evidence type="ECO:0000256" key="1">
    <source>
        <dbReference type="ARBA" id="ARBA00008894"/>
    </source>
</evidence>
<dbReference type="Gene3D" id="3.40.50.300">
    <property type="entry name" value="P-loop containing nucleotide triphosphate hydrolases"/>
    <property type="match status" value="1"/>
</dbReference>
<feature type="domain" description="NB-ARC" evidence="7">
    <location>
        <begin position="184"/>
        <end position="362"/>
    </location>
</feature>
<keyword evidence="2" id="KW-0433">Leucine-rich repeat</keyword>
<evidence type="ECO:0000256" key="2">
    <source>
        <dbReference type="ARBA" id="ARBA00022614"/>
    </source>
</evidence>
<evidence type="ECO:0000256" key="4">
    <source>
        <dbReference type="ARBA" id="ARBA00022741"/>
    </source>
</evidence>
<accession>A0A9R0XPV9</accession>
<dbReference type="InterPro" id="IPR027417">
    <property type="entry name" value="P-loop_NTPase"/>
</dbReference>
<keyword evidence="6" id="KW-0067">ATP-binding</keyword>
<evidence type="ECO:0000259" key="7">
    <source>
        <dbReference type="Pfam" id="PF00931"/>
    </source>
</evidence>